<dbReference type="Gramene" id="OMO88667">
    <property type="protein sequence ID" value="OMO88667"/>
    <property type="gene ID" value="CCACVL1_08281"/>
</dbReference>
<accession>A0A1R3J1F5</accession>
<comment type="caution">
    <text evidence="2">The sequence shown here is derived from an EMBL/GenBank/DDBJ whole genome shotgun (WGS) entry which is preliminary data.</text>
</comment>
<protein>
    <submittedName>
        <fullName evidence="2">Uncharacterized protein</fullName>
    </submittedName>
</protein>
<feature type="region of interest" description="Disordered" evidence="1">
    <location>
        <begin position="1"/>
        <end position="27"/>
    </location>
</feature>
<evidence type="ECO:0000256" key="1">
    <source>
        <dbReference type="SAM" id="MobiDB-lite"/>
    </source>
</evidence>
<dbReference type="AlphaFoldDB" id="A0A1R3J1F5"/>
<dbReference type="Proteomes" id="UP000188268">
    <property type="component" value="Unassembled WGS sequence"/>
</dbReference>
<gene>
    <name evidence="2" type="ORF">CCACVL1_08281</name>
</gene>
<keyword evidence="3" id="KW-1185">Reference proteome</keyword>
<proteinExistence type="predicted"/>
<reference evidence="2 3" key="1">
    <citation type="submission" date="2013-09" db="EMBL/GenBank/DDBJ databases">
        <title>Corchorus capsularis genome sequencing.</title>
        <authorList>
            <person name="Alam M."/>
            <person name="Haque M.S."/>
            <person name="Islam M.S."/>
            <person name="Emdad E.M."/>
            <person name="Islam M.M."/>
            <person name="Ahmed B."/>
            <person name="Halim A."/>
            <person name="Hossen Q.M.M."/>
            <person name="Hossain M.Z."/>
            <person name="Ahmed R."/>
            <person name="Khan M.M."/>
            <person name="Islam R."/>
            <person name="Rashid M.M."/>
            <person name="Khan S.A."/>
            <person name="Rahman M.S."/>
            <person name="Alam M."/>
        </authorList>
    </citation>
    <scope>NUCLEOTIDE SEQUENCE [LARGE SCALE GENOMIC DNA]</scope>
    <source>
        <strain evidence="3">cv. CVL-1</strain>
        <tissue evidence="2">Whole seedling</tissue>
    </source>
</reference>
<organism evidence="2 3">
    <name type="scientific">Corchorus capsularis</name>
    <name type="common">Jute</name>
    <dbReference type="NCBI Taxonomy" id="210143"/>
    <lineage>
        <taxon>Eukaryota</taxon>
        <taxon>Viridiplantae</taxon>
        <taxon>Streptophyta</taxon>
        <taxon>Embryophyta</taxon>
        <taxon>Tracheophyta</taxon>
        <taxon>Spermatophyta</taxon>
        <taxon>Magnoliopsida</taxon>
        <taxon>eudicotyledons</taxon>
        <taxon>Gunneridae</taxon>
        <taxon>Pentapetalae</taxon>
        <taxon>rosids</taxon>
        <taxon>malvids</taxon>
        <taxon>Malvales</taxon>
        <taxon>Malvaceae</taxon>
        <taxon>Grewioideae</taxon>
        <taxon>Apeibeae</taxon>
        <taxon>Corchorus</taxon>
    </lineage>
</organism>
<dbReference type="OrthoDB" id="1934635at2759"/>
<dbReference type="EMBL" id="AWWV01008954">
    <property type="protein sequence ID" value="OMO88667.1"/>
    <property type="molecule type" value="Genomic_DNA"/>
</dbReference>
<evidence type="ECO:0000313" key="2">
    <source>
        <dbReference type="EMBL" id="OMO88667.1"/>
    </source>
</evidence>
<sequence length="109" mass="12014">MAAQLSIADVSPEEIPSGSPAYRTNPDETKELEKQVGKLLEKATDLKRITQPVVSVLGLAGRSTRVRRVARCNRTKRRCLGRVDARSQNISLGFGVEPTRWTPLLETIG</sequence>
<name>A0A1R3J1F5_COCAP</name>
<evidence type="ECO:0000313" key="3">
    <source>
        <dbReference type="Proteomes" id="UP000188268"/>
    </source>
</evidence>